<protein>
    <recommendedName>
        <fullName evidence="4">Lipoprotein</fullName>
    </recommendedName>
</protein>
<feature type="signal peptide" evidence="1">
    <location>
        <begin position="1"/>
        <end position="19"/>
    </location>
</feature>
<evidence type="ECO:0008006" key="4">
    <source>
        <dbReference type="Google" id="ProtNLM"/>
    </source>
</evidence>
<comment type="caution">
    <text evidence="2">The sequence shown here is derived from an EMBL/GenBank/DDBJ whole genome shotgun (WGS) entry which is preliminary data.</text>
</comment>
<accession>A0ABP8IRZ3</accession>
<name>A0ABP8IRZ3_9BACT</name>
<feature type="chain" id="PRO_5045472410" description="Lipoprotein" evidence="1">
    <location>
        <begin position="20"/>
        <end position="179"/>
    </location>
</feature>
<dbReference type="EMBL" id="BAABGZ010000081">
    <property type="protein sequence ID" value="GAA4369583.1"/>
    <property type="molecule type" value="Genomic_DNA"/>
</dbReference>
<gene>
    <name evidence="2" type="ORF">GCM10023185_43350</name>
</gene>
<proteinExistence type="predicted"/>
<keyword evidence="1" id="KW-0732">Signal</keyword>
<sequence length="179" mass="20018">MLRSLRFYLSTLLGTVLLAGCCANNVCDCQDSQADAFYFKFLVDDTGANPLAFRSSEVDTVWMLRFALPLSTAARPPRDSVGFIRPAAQAGEPITLNNAAPFAAATNLKLHRYEYELQFRDRSRMLRRFRVRNIALQGAFEADGCCTCYRNSRKAAEVNGQTYDTTETNQQPVVITLGR</sequence>
<dbReference type="PROSITE" id="PS51257">
    <property type="entry name" value="PROKAR_LIPOPROTEIN"/>
    <property type="match status" value="1"/>
</dbReference>
<evidence type="ECO:0000313" key="3">
    <source>
        <dbReference type="Proteomes" id="UP001501153"/>
    </source>
</evidence>
<organism evidence="2 3">
    <name type="scientific">Hymenobacter saemangeumensis</name>
    <dbReference type="NCBI Taxonomy" id="1084522"/>
    <lineage>
        <taxon>Bacteria</taxon>
        <taxon>Pseudomonadati</taxon>
        <taxon>Bacteroidota</taxon>
        <taxon>Cytophagia</taxon>
        <taxon>Cytophagales</taxon>
        <taxon>Hymenobacteraceae</taxon>
        <taxon>Hymenobacter</taxon>
    </lineage>
</organism>
<reference evidence="3" key="1">
    <citation type="journal article" date="2019" name="Int. J. Syst. Evol. Microbiol.">
        <title>The Global Catalogue of Microorganisms (GCM) 10K type strain sequencing project: providing services to taxonomists for standard genome sequencing and annotation.</title>
        <authorList>
            <consortium name="The Broad Institute Genomics Platform"/>
            <consortium name="The Broad Institute Genome Sequencing Center for Infectious Disease"/>
            <person name="Wu L."/>
            <person name="Ma J."/>
        </authorList>
    </citation>
    <scope>NUCLEOTIDE SEQUENCE [LARGE SCALE GENOMIC DNA]</scope>
    <source>
        <strain evidence="3">JCM 17923</strain>
    </source>
</reference>
<evidence type="ECO:0000256" key="1">
    <source>
        <dbReference type="SAM" id="SignalP"/>
    </source>
</evidence>
<keyword evidence="3" id="KW-1185">Reference proteome</keyword>
<dbReference type="RefSeq" id="WP_345238254.1">
    <property type="nucleotide sequence ID" value="NZ_BAABGZ010000081.1"/>
</dbReference>
<evidence type="ECO:0000313" key="2">
    <source>
        <dbReference type="EMBL" id="GAA4369583.1"/>
    </source>
</evidence>
<dbReference type="Proteomes" id="UP001501153">
    <property type="component" value="Unassembled WGS sequence"/>
</dbReference>